<organism evidence="8 9">
    <name type="scientific">Nocardiopsis gilva YIM 90087</name>
    <dbReference type="NCBI Taxonomy" id="1235441"/>
    <lineage>
        <taxon>Bacteria</taxon>
        <taxon>Bacillati</taxon>
        <taxon>Actinomycetota</taxon>
        <taxon>Actinomycetes</taxon>
        <taxon>Streptosporangiales</taxon>
        <taxon>Nocardiopsidaceae</taxon>
        <taxon>Nocardiopsis</taxon>
    </lineage>
</organism>
<gene>
    <name evidence="8" type="ORF">CDO52_14570</name>
</gene>
<protein>
    <recommendedName>
        <fullName evidence="2">histidine kinase</fullName>
        <ecNumber evidence="2">2.7.13.3</ecNumber>
    </recommendedName>
</protein>
<evidence type="ECO:0000256" key="2">
    <source>
        <dbReference type="ARBA" id="ARBA00012438"/>
    </source>
</evidence>
<accession>A0A223S6V9</accession>
<feature type="region of interest" description="Disordered" evidence="6">
    <location>
        <begin position="1"/>
        <end position="64"/>
    </location>
</feature>
<keyword evidence="9" id="KW-1185">Reference proteome</keyword>
<dbReference type="Pfam" id="PF02518">
    <property type="entry name" value="HATPase_c"/>
    <property type="match status" value="1"/>
</dbReference>
<feature type="compositionally biased region" description="Low complexity" evidence="6">
    <location>
        <begin position="1"/>
        <end position="13"/>
    </location>
</feature>
<dbReference type="GO" id="GO:0000160">
    <property type="term" value="P:phosphorelay signal transduction system"/>
    <property type="evidence" value="ECO:0007669"/>
    <property type="project" value="TreeGrafter"/>
</dbReference>
<dbReference type="InterPro" id="IPR003594">
    <property type="entry name" value="HATPase_dom"/>
</dbReference>
<keyword evidence="5" id="KW-0418">Kinase</keyword>
<dbReference type="EMBL" id="CP022753">
    <property type="protein sequence ID" value="ASU83845.1"/>
    <property type="molecule type" value="Genomic_DNA"/>
</dbReference>
<dbReference type="InterPro" id="IPR036890">
    <property type="entry name" value="HATPase_C_sf"/>
</dbReference>
<dbReference type="EC" id="2.7.13.3" evidence="2"/>
<dbReference type="AlphaFoldDB" id="A0A223S6V9"/>
<keyword evidence="8" id="KW-0067">ATP-binding</keyword>
<dbReference type="KEGG" id="ngv:CDO52_14570"/>
<dbReference type="GO" id="GO:0005524">
    <property type="term" value="F:ATP binding"/>
    <property type="evidence" value="ECO:0007669"/>
    <property type="project" value="UniProtKB-KW"/>
</dbReference>
<evidence type="ECO:0000313" key="9">
    <source>
        <dbReference type="Proteomes" id="UP000215005"/>
    </source>
</evidence>
<dbReference type="InterPro" id="IPR050428">
    <property type="entry name" value="TCS_sensor_his_kinase"/>
</dbReference>
<dbReference type="PANTHER" id="PTHR45436">
    <property type="entry name" value="SENSOR HISTIDINE KINASE YKOH"/>
    <property type="match status" value="1"/>
</dbReference>
<dbReference type="SMART" id="SM00387">
    <property type="entry name" value="HATPase_c"/>
    <property type="match status" value="1"/>
</dbReference>
<feature type="region of interest" description="Disordered" evidence="6">
    <location>
        <begin position="328"/>
        <end position="437"/>
    </location>
</feature>
<feature type="compositionally biased region" description="Low complexity" evidence="6">
    <location>
        <begin position="21"/>
        <end position="30"/>
    </location>
</feature>
<feature type="compositionally biased region" description="Low complexity" evidence="6">
    <location>
        <begin position="42"/>
        <end position="54"/>
    </location>
</feature>
<dbReference type="Proteomes" id="UP000215005">
    <property type="component" value="Chromosome"/>
</dbReference>
<reference evidence="8 9" key="1">
    <citation type="submission" date="2017-08" db="EMBL/GenBank/DDBJ databases">
        <title>The complete genome sequence of Nocardiopsis gilva YIM 90087.</title>
        <authorList>
            <person name="Yin M."/>
            <person name="Tang S."/>
        </authorList>
    </citation>
    <scope>NUCLEOTIDE SEQUENCE [LARGE SCALE GENOMIC DNA]</scope>
    <source>
        <strain evidence="8 9">YIM 90087</strain>
    </source>
</reference>
<sequence>MSWLGGSAPSASVPQPPPVTPAGEGTAPRTGAPPAPPPPSAPSEAAVPPAASAPDGGRDQGAARETAIPEPAAPQVAAFDEHVSQAGYDHASAAEQTAIDAAAARQARLMTDTLANLAMRDLTLIDSLLAVVEDLEETSDDPDLLERLFKIDNLATRMRRNGENLLVLAGQEIDDPRTDPVPLLDVARAAISEISDYDRVQVGRLPSTALAGSAADDLSHLLAELLDNATAKSPAHAQVVISGQRMSDGRVLLAVEDEGIGISREQIDDLNYRLNGKPVLDEQVIRHMGLYVVSLLAQQHGFEVQLESRAFRGISAFVIVPTELLRASSPYGAPTQEPRPSMPALVSPSAPPASPTGRHAPHSDSDRSPVTSAGLPRRTANRSQTAQRIAEGMDMPPTDEGAEPHTPTDSSERAARISADLDGFVQGEQAASSQNDP</sequence>
<dbReference type="GO" id="GO:0004673">
    <property type="term" value="F:protein histidine kinase activity"/>
    <property type="evidence" value="ECO:0007669"/>
    <property type="project" value="UniProtKB-EC"/>
</dbReference>
<dbReference type="PANTHER" id="PTHR45436:SF5">
    <property type="entry name" value="SENSOR HISTIDINE KINASE TRCS"/>
    <property type="match status" value="1"/>
</dbReference>
<evidence type="ECO:0000256" key="6">
    <source>
        <dbReference type="SAM" id="MobiDB-lite"/>
    </source>
</evidence>
<dbReference type="SUPFAM" id="SSF55874">
    <property type="entry name" value="ATPase domain of HSP90 chaperone/DNA topoisomerase II/histidine kinase"/>
    <property type="match status" value="1"/>
</dbReference>
<keyword evidence="3" id="KW-0597">Phosphoprotein</keyword>
<evidence type="ECO:0000256" key="3">
    <source>
        <dbReference type="ARBA" id="ARBA00022553"/>
    </source>
</evidence>
<dbReference type="Gene3D" id="3.30.565.10">
    <property type="entry name" value="Histidine kinase-like ATPase, C-terminal domain"/>
    <property type="match status" value="1"/>
</dbReference>
<dbReference type="GO" id="GO:0005886">
    <property type="term" value="C:plasma membrane"/>
    <property type="evidence" value="ECO:0007669"/>
    <property type="project" value="TreeGrafter"/>
</dbReference>
<evidence type="ECO:0000256" key="1">
    <source>
        <dbReference type="ARBA" id="ARBA00000085"/>
    </source>
</evidence>
<keyword evidence="4" id="KW-0808">Transferase</keyword>
<evidence type="ECO:0000256" key="4">
    <source>
        <dbReference type="ARBA" id="ARBA00022679"/>
    </source>
</evidence>
<keyword evidence="8" id="KW-0547">Nucleotide-binding</keyword>
<name>A0A223S6V9_9ACTN</name>
<feature type="domain" description="Histidine kinase/HSP90-like ATPase" evidence="7">
    <location>
        <begin position="213"/>
        <end position="325"/>
    </location>
</feature>
<comment type="catalytic activity">
    <reaction evidence="1">
        <text>ATP + protein L-histidine = ADP + protein N-phospho-L-histidine.</text>
        <dbReference type="EC" id="2.7.13.3"/>
    </reaction>
</comment>
<proteinExistence type="predicted"/>
<evidence type="ECO:0000313" key="8">
    <source>
        <dbReference type="EMBL" id="ASU83845.1"/>
    </source>
</evidence>
<feature type="compositionally biased region" description="Pro residues" evidence="6">
    <location>
        <begin position="31"/>
        <end position="41"/>
    </location>
</feature>
<evidence type="ECO:0000259" key="7">
    <source>
        <dbReference type="SMART" id="SM00387"/>
    </source>
</evidence>
<evidence type="ECO:0000256" key="5">
    <source>
        <dbReference type="ARBA" id="ARBA00022777"/>
    </source>
</evidence>